<dbReference type="Gene3D" id="3.40.50.1820">
    <property type="entry name" value="alpha/beta hydrolase"/>
    <property type="match status" value="1"/>
</dbReference>
<evidence type="ECO:0000313" key="2">
    <source>
        <dbReference type="EMBL" id="TCI04067.1"/>
    </source>
</evidence>
<keyword evidence="1" id="KW-0732">Signal</keyword>
<gene>
    <name evidence="2" type="ORF">EZV61_07715</name>
</gene>
<sequence length="427" mass="47292">MKRILLVGAMLLLSGASYAAENYDFPFTDPFKATVFGTPAAYKADLPKDDEINREVLSLDIFPEREVPEVFWYQEEFEYSVVYQEKPAPLVFSIAGTGGKYNGGKMKALEKAFFKAGYNVISITSPTHASFIVAASESQLPGDLANDAEEIYGVMQKTLAHAKDELGDKLQVTDFYLTGYSLGGAHSAFISKLDEEKKVFDFKKVFLVNPPVSLYNSVIILDGYVESVGTAAVKQTIDSIFRRLGENVSHADRVELTPDFIYKMFVAAGVNDAELAQLIGLAFRLSSTDMIFAIDVMQNWGAITYKNHDISKHESISHSFARGAQIGFLTYFEQAMVPIAEEKDPSMDRTQMINRLSLTSLAGYLMSADKISVVTNADDIILASPDLAFLTKTFGDRAKIYPYGGHCGNMDEKVWVEHMLAFFAAEK</sequence>
<reference evidence="2 3" key="1">
    <citation type="submission" date="2019-02" db="EMBL/GenBank/DDBJ databases">
        <title>Corallincola luteus sp. nov., a marine bacterium isolated from surface sediment of Bohai Sea in China.</title>
        <authorList>
            <person name="Ren Q."/>
        </authorList>
    </citation>
    <scope>NUCLEOTIDE SEQUENCE [LARGE SCALE GENOMIC DNA]</scope>
    <source>
        <strain evidence="2 3">DASS28</strain>
    </source>
</reference>
<dbReference type="EMBL" id="SJXE01000002">
    <property type="protein sequence ID" value="TCI04067.1"/>
    <property type="molecule type" value="Genomic_DNA"/>
</dbReference>
<organism evidence="2 3">
    <name type="scientific">Corallincola luteus</name>
    <dbReference type="NCBI Taxonomy" id="1775177"/>
    <lineage>
        <taxon>Bacteria</taxon>
        <taxon>Pseudomonadati</taxon>
        <taxon>Pseudomonadota</taxon>
        <taxon>Gammaproteobacteria</taxon>
        <taxon>Alteromonadales</taxon>
        <taxon>Psychromonadaceae</taxon>
        <taxon>Corallincola</taxon>
    </lineage>
</organism>
<proteinExistence type="predicted"/>
<keyword evidence="3" id="KW-1185">Reference proteome</keyword>
<dbReference type="RefSeq" id="WP_131414861.1">
    <property type="nucleotide sequence ID" value="NZ_SJXE01000002.1"/>
</dbReference>
<dbReference type="Proteomes" id="UP000292554">
    <property type="component" value="Unassembled WGS sequence"/>
</dbReference>
<dbReference type="PANTHER" id="PTHR30035:SF1">
    <property type="entry name" value="AB HYDROLASE-1 DOMAIN-CONTAINING PROTEIN"/>
    <property type="match status" value="1"/>
</dbReference>
<comment type="caution">
    <text evidence="2">The sequence shown here is derived from an EMBL/GenBank/DDBJ whole genome shotgun (WGS) entry which is preliminary data.</text>
</comment>
<dbReference type="GO" id="GO:0016787">
    <property type="term" value="F:hydrolase activity"/>
    <property type="evidence" value="ECO:0007669"/>
    <property type="project" value="UniProtKB-KW"/>
</dbReference>
<name>A0ABY2AQK6_9GAMM</name>
<evidence type="ECO:0000313" key="3">
    <source>
        <dbReference type="Proteomes" id="UP000292554"/>
    </source>
</evidence>
<protein>
    <submittedName>
        <fullName evidence="2">Alpha/beta hydrolase</fullName>
    </submittedName>
</protein>
<dbReference type="InterPro" id="IPR029058">
    <property type="entry name" value="AB_hydrolase_fold"/>
</dbReference>
<accession>A0ABY2AQK6</accession>
<dbReference type="InterPro" id="IPR007428">
    <property type="entry name" value="MlaA"/>
</dbReference>
<feature type="signal peptide" evidence="1">
    <location>
        <begin position="1"/>
        <end position="19"/>
    </location>
</feature>
<keyword evidence="2" id="KW-0378">Hydrolase</keyword>
<dbReference type="SUPFAM" id="SSF53474">
    <property type="entry name" value="alpha/beta-Hydrolases"/>
    <property type="match status" value="1"/>
</dbReference>
<dbReference type="PANTHER" id="PTHR30035">
    <property type="entry name" value="LIPOPROTEIN VACJ-RELATED"/>
    <property type="match status" value="1"/>
</dbReference>
<evidence type="ECO:0000256" key="1">
    <source>
        <dbReference type="SAM" id="SignalP"/>
    </source>
</evidence>
<feature type="chain" id="PRO_5045660366" evidence="1">
    <location>
        <begin position="20"/>
        <end position="427"/>
    </location>
</feature>